<keyword evidence="2" id="KW-0813">Transport</keyword>
<feature type="transmembrane region" description="Helical" evidence="7">
    <location>
        <begin position="509"/>
        <end position="528"/>
    </location>
</feature>
<sequence length="643" mass="70096">MDIVDKDLEKAETQASPRLDPSTHSPPPQSPTEPVQRTMTVESSVSSSSSGSSSSSVSTAPPGSRARATSATTMSRLPTQPDDAPALERNPTALSRIQTARSQHSMTVGATLSSRRSRRPLPAFGGGKPYPEPLPAKEEYVVEFAGADDPLHAQNWPLAKKLYTGAILGYVTLCSAFGSSIFSAATRTVASIYGVSAEVGILGTSLYVLGFATGPIFWAPLSELKGRRLPLIISSFGFGVFNVAVATGKDLQTILICRFWAGFFGACPLTIVAAVFSDMFNNRTRGIAITVFSMTVFTGPLLAPFIGGFINMSYLGWRWTEYLVAIMGFFGFALVLLFLQETYPPVVLVDKAAELRRRTKNWGIHAKQEEIEVDFRELAEKNFSRPLRMLVTEPIVLLISIYMSFIYGSFCIPHFFFFSLSLSGKANNRANAACPKKKKGLLYLFLTAYPIVFQRIHGFNPGVGGLPYFGMICGQLIAGIFIMLRQPSYQRKLAANNDWPVPEWRLPEIVVGGVAFAAGLFWFGWTGYRADIHWVVPTLSGLCTGFGLMAIFLQSLNYLVDAYLMFAASAIAANTFCRSLCGAGFPLFAQYMFDGLGVNWTGTLLGCVAVVLVPVPVLFLFKGRRIRERSAFAPTPPAMLGQS</sequence>
<dbReference type="AlphaFoldDB" id="A0A6A6P9Y3"/>
<dbReference type="SUPFAM" id="SSF103473">
    <property type="entry name" value="MFS general substrate transporter"/>
    <property type="match status" value="2"/>
</dbReference>
<dbReference type="OrthoDB" id="9986881at2759"/>
<dbReference type="InterPro" id="IPR036259">
    <property type="entry name" value="MFS_trans_sf"/>
</dbReference>
<evidence type="ECO:0000259" key="8">
    <source>
        <dbReference type="PROSITE" id="PS50850"/>
    </source>
</evidence>
<feature type="transmembrane region" description="Helical" evidence="7">
    <location>
        <begin position="565"/>
        <end position="588"/>
    </location>
</feature>
<feature type="transmembrane region" description="Helical" evidence="7">
    <location>
        <begin position="441"/>
        <end position="459"/>
    </location>
</feature>
<feature type="region of interest" description="Disordered" evidence="6">
    <location>
        <begin position="1"/>
        <end position="130"/>
    </location>
</feature>
<accession>A0A6A6P9Y3</accession>
<evidence type="ECO:0000256" key="1">
    <source>
        <dbReference type="ARBA" id="ARBA00004141"/>
    </source>
</evidence>
<feature type="transmembrane region" description="Helical" evidence="7">
    <location>
        <begin position="259"/>
        <end position="280"/>
    </location>
</feature>
<evidence type="ECO:0000313" key="10">
    <source>
        <dbReference type="Proteomes" id="UP000799766"/>
    </source>
</evidence>
<feature type="transmembrane region" description="Helical" evidence="7">
    <location>
        <begin position="465"/>
        <end position="484"/>
    </location>
</feature>
<evidence type="ECO:0000256" key="6">
    <source>
        <dbReference type="SAM" id="MobiDB-lite"/>
    </source>
</evidence>
<feature type="transmembrane region" description="Helical" evidence="7">
    <location>
        <begin position="192"/>
        <end position="217"/>
    </location>
</feature>
<protein>
    <submittedName>
        <fullName evidence="9">Major facilitator superfamily</fullName>
    </submittedName>
</protein>
<name>A0A6A6P9Y3_9PEZI</name>
<dbReference type="Proteomes" id="UP000799766">
    <property type="component" value="Unassembled WGS sequence"/>
</dbReference>
<evidence type="ECO:0000313" key="9">
    <source>
        <dbReference type="EMBL" id="KAF2460801.1"/>
    </source>
</evidence>
<reference evidence="9" key="1">
    <citation type="journal article" date="2020" name="Stud. Mycol.">
        <title>101 Dothideomycetes genomes: a test case for predicting lifestyles and emergence of pathogens.</title>
        <authorList>
            <person name="Haridas S."/>
            <person name="Albert R."/>
            <person name="Binder M."/>
            <person name="Bloem J."/>
            <person name="Labutti K."/>
            <person name="Salamov A."/>
            <person name="Andreopoulos B."/>
            <person name="Baker S."/>
            <person name="Barry K."/>
            <person name="Bills G."/>
            <person name="Bluhm B."/>
            <person name="Cannon C."/>
            <person name="Castanera R."/>
            <person name="Culley D."/>
            <person name="Daum C."/>
            <person name="Ezra D."/>
            <person name="Gonzalez J."/>
            <person name="Henrissat B."/>
            <person name="Kuo A."/>
            <person name="Liang C."/>
            <person name="Lipzen A."/>
            <person name="Lutzoni F."/>
            <person name="Magnuson J."/>
            <person name="Mondo S."/>
            <person name="Nolan M."/>
            <person name="Ohm R."/>
            <person name="Pangilinan J."/>
            <person name="Park H.-J."/>
            <person name="Ramirez L."/>
            <person name="Alfaro M."/>
            <person name="Sun H."/>
            <person name="Tritt A."/>
            <person name="Yoshinaga Y."/>
            <person name="Zwiers L.-H."/>
            <person name="Turgeon B."/>
            <person name="Goodwin S."/>
            <person name="Spatafora J."/>
            <person name="Crous P."/>
            <person name="Grigoriev I."/>
        </authorList>
    </citation>
    <scope>NUCLEOTIDE SEQUENCE</scope>
    <source>
        <strain evidence="9">ATCC 16933</strain>
    </source>
</reference>
<proteinExistence type="predicted"/>
<dbReference type="InterPro" id="IPR020846">
    <property type="entry name" value="MFS_dom"/>
</dbReference>
<dbReference type="Pfam" id="PF07690">
    <property type="entry name" value="MFS_1"/>
    <property type="match status" value="1"/>
</dbReference>
<evidence type="ECO:0000256" key="4">
    <source>
        <dbReference type="ARBA" id="ARBA00022989"/>
    </source>
</evidence>
<dbReference type="PANTHER" id="PTHR23502:SF31">
    <property type="entry name" value="POLYAMINE TRANSPORTER 1"/>
    <property type="match status" value="1"/>
</dbReference>
<feature type="compositionally biased region" description="Polar residues" evidence="6">
    <location>
        <begin position="67"/>
        <end position="78"/>
    </location>
</feature>
<feature type="transmembrane region" description="Helical" evidence="7">
    <location>
        <begin position="395"/>
        <end position="420"/>
    </location>
</feature>
<feature type="transmembrane region" description="Helical" evidence="7">
    <location>
        <begin position="600"/>
        <end position="621"/>
    </location>
</feature>
<dbReference type="FunFam" id="1.20.1250.20:FF:000011">
    <property type="entry name" value="MFS multidrug transporter, putative"/>
    <property type="match status" value="2"/>
</dbReference>
<evidence type="ECO:0000256" key="5">
    <source>
        <dbReference type="ARBA" id="ARBA00023136"/>
    </source>
</evidence>
<dbReference type="PROSITE" id="PS50850">
    <property type="entry name" value="MFS"/>
    <property type="match status" value="1"/>
</dbReference>
<dbReference type="InterPro" id="IPR011701">
    <property type="entry name" value="MFS"/>
</dbReference>
<organism evidence="9 10">
    <name type="scientific">Lineolata rhizophorae</name>
    <dbReference type="NCBI Taxonomy" id="578093"/>
    <lineage>
        <taxon>Eukaryota</taxon>
        <taxon>Fungi</taxon>
        <taxon>Dikarya</taxon>
        <taxon>Ascomycota</taxon>
        <taxon>Pezizomycotina</taxon>
        <taxon>Dothideomycetes</taxon>
        <taxon>Dothideomycetes incertae sedis</taxon>
        <taxon>Lineolatales</taxon>
        <taxon>Lineolataceae</taxon>
        <taxon>Lineolata</taxon>
    </lineage>
</organism>
<keyword evidence="4 7" id="KW-1133">Transmembrane helix</keyword>
<keyword evidence="3 7" id="KW-0812">Transmembrane</keyword>
<dbReference type="Gene3D" id="1.20.1250.20">
    <property type="entry name" value="MFS general substrate transporter like domains"/>
    <property type="match status" value="1"/>
</dbReference>
<dbReference type="PANTHER" id="PTHR23502">
    <property type="entry name" value="MAJOR FACILITATOR SUPERFAMILY"/>
    <property type="match status" value="1"/>
</dbReference>
<feature type="compositionally biased region" description="Polar residues" evidence="6">
    <location>
        <begin position="92"/>
        <end position="112"/>
    </location>
</feature>
<feature type="domain" description="Major facilitator superfamily (MFS) profile" evidence="8">
    <location>
        <begin position="164"/>
        <end position="625"/>
    </location>
</feature>
<dbReference type="CDD" id="cd17323">
    <property type="entry name" value="MFS_Tpo1_MDR_like"/>
    <property type="match status" value="1"/>
</dbReference>
<evidence type="ECO:0000256" key="3">
    <source>
        <dbReference type="ARBA" id="ARBA00022692"/>
    </source>
</evidence>
<gene>
    <name evidence="9" type="ORF">BDY21DRAFT_131997</name>
</gene>
<evidence type="ECO:0000256" key="2">
    <source>
        <dbReference type="ARBA" id="ARBA00022448"/>
    </source>
</evidence>
<feature type="transmembrane region" description="Helical" evidence="7">
    <location>
        <begin position="322"/>
        <end position="339"/>
    </location>
</feature>
<dbReference type="EMBL" id="MU001672">
    <property type="protein sequence ID" value="KAF2460801.1"/>
    <property type="molecule type" value="Genomic_DNA"/>
</dbReference>
<keyword evidence="5 7" id="KW-0472">Membrane</keyword>
<keyword evidence="10" id="KW-1185">Reference proteome</keyword>
<feature type="transmembrane region" description="Helical" evidence="7">
    <location>
        <begin position="534"/>
        <end position="553"/>
    </location>
</feature>
<feature type="transmembrane region" description="Helical" evidence="7">
    <location>
        <begin position="162"/>
        <end position="185"/>
    </location>
</feature>
<dbReference type="GO" id="GO:0022857">
    <property type="term" value="F:transmembrane transporter activity"/>
    <property type="evidence" value="ECO:0007669"/>
    <property type="project" value="InterPro"/>
</dbReference>
<comment type="subcellular location">
    <subcellularLocation>
        <location evidence="1">Membrane</location>
        <topology evidence="1">Multi-pass membrane protein</topology>
    </subcellularLocation>
</comment>
<feature type="compositionally biased region" description="Basic and acidic residues" evidence="6">
    <location>
        <begin position="1"/>
        <end position="12"/>
    </location>
</feature>
<feature type="compositionally biased region" description="Low complexity" evidence="6">
    <location>
        <begin position="43"/>
        <end position="58"/>
    </location>
</feature>
<dbReference type="GO" id="GO:0005886">
    <property type="term" value="C:plasma membrane"/>
    <property type="evidence" value="ECO:0007669"/>
    <property type="project" value="TreeGrafter"/>
</dbReference>
<feature type="transmembrane region" description="Helical" evidence="7">
    <location>
        <begin position="286"/>
        <end position="310"/>
    </location>
</feature>
<feature type="transmembrane region" description="Helical" evidence="7">
    <location>
        <begin position="229"/>
        <end position="247"/>
    </location>
</feature>
<evidence type="ECO:0000256" key="7">
    <source>
        <dbReference type="SAM" id="Phobius"/>
    </source>
</evidence>